<keyword evidence="2" id="KW-1185">Reference proteome</keyword>
<reference evidence="1" key="1">
    <citation type="submission" date="2021-01" db="EMBL/GenBank/DDBJ databases">
        <title>Rhizobium sp. strain KVB221 16S ribosomal RNA gene Genome sequencing and assembly.</title>
        <authorList>
            <person name="Kang M."/>
        </authorList>
    </citation>
    <scope>NUCLEOTIDE SEQUENCE</scope>
    <source>
        <strain evidence="1">KVB221</strain>
    </source>
</reference>
<accession>A0A936YWE6</accession>
<dbReference type="AlphaFoldDB" id="A0A936YWE6"/>
<dbReference type="Proteomes" id="UP000633219">
    <property type="component" value="Unassembled WGS sequence"/>
</dbReference>
<dbReference type="RefSeq" id="WP_201664040.1">
    <property type="nucleotide sequence ID" value="NZ_JAEQNC010000026.1"/>
</dbReference>
<dbReference type="EMBL" id="JAEQNC010000026">
    <property type="protein sequence ID" value="MBL0375496.1"/>
    <property type="molecule type" value="Genomic_DNA"/>
</dbReference>
<protein>
    <submittedName>
        <fullName evidence="1">Uncharacterized protein</fullName>
    </submittedName>
</protein>
<evidence type="ECO:0000313" key="1">
    <source>
        <dbReference type="EMBL" id="MBL0375496.1"/>
    </source>
</evidence>
<sequence>MVRFVGSQLFWHGLEGCQGSCLDRLAALDRTLGRVGMHNYVVLAKQVIPMDIAHYLIAC</sequence>
<proteinExistence type="predicted"/>
<comment type="caution">
    <text evidence="1">The sequence shown here is derived from an EMBL/GenBank/DDBJ whole genome shotgun (WGS) entry which is preliminary data.</text>
</comment>
<gene>
    <name evidence="1" type="ORF">JJB09_26160</name>
</gene>
<evidence type="ECO:0000313" key="2">
    <source>
        <dbReference type="Proteomes" id="UP000633219"/>
    </source>
</evidence>
<name>A0A936YWE6_9HYPH</name>
<organism evidence="1 2">
    <name type="scientific">Rhizobium setariae</name>
    <dbReference type="NCBI Taxonomy" id="2801340"/>
    <lineage>
        <taxon>Bacteria</taxon>
        <taxon>Pseudomonadati</taxon>
        <taxon>Pseudomonadota</taxon>
        <taxon>Alphaproteobacteria</taxon>
        <taxon>Hyphomicrobiales</taxon>
        <taxon>Rhizobiaceae</taxon>
        <taxon>Rhizobium/Agrobacterium group</taxon>
        <taxon>Rhizobium</taxon>
    </lineage>
</organism>